<evidence type="ECO:0000313" key="3">
    <source>
        <dbReference type="Proteomes" id="UP001152803"/>
    </source>
</evidence>
<keyword evidence="1" id="KW-0175">Coiled coil</keyword>
<dbReference type="EMBL" id="JAFJMO010000001">
    <property type="protein sequence ID" value="KAJ8287880.1"/>
    <property type="molecule type" value="Genomic_DNA"/>
</dbReference>
<accession>A0A9Q1I8I0</accession>
<dbReference type="OrthoDB" id="8670993at2759"/>
<organism evidence="2 3">
    <name type="scientific">Conger conger</name>
    <name type="common">Conger eel</name>
    <name type="synonym">Muraena conger</name>
    <dbReference type="NCBI Taxonomy" id="82655"/>
    <lineage>
        <taxon>Eukaryota</taxon>
        <taxon>Metazoa</taxon>
        <taxon>Chordata</taxon>
        <taxon>Craniata</taxon>
        <taxon>Vertebrata</taxon>
        <taxon>Euteleostomi</taxon>
        <taxon>Actinopterygii</taxon>
        <taxon>Neopterygii</taxon>
        <taxon>Teleostei</taxon>
        <taxon>Anguilliformes</taxon>
        <taxon>Congridae</taxon>
        <taxon>Conger</taxon>
    </lineage>
</organism>
<name>A0A9Q1I8I0_CONCO</name>
<evidence type="ECO:0000256" key="1">
    <source>
        <dbReference type="SAM" id="Coils"/>
    </source>
</evidence>
<keyword evidence="3" id="KW-1185">Reference proteome</keyword>
<dbReference type="AlphaFoldDB" id="A0A9Q1I8I0"/>
<protein>
    <submittedName>
        <fullName evidence="2">Uncharacterized protein</fullName>
    </submittedName>
</protein>
<evidence type="ECO:0000313" key="2">
    <source>
        <dbReference type="EMBL" id="KAJ8287880.1"/>
    </source>
</evidence>
<dbReference type="Proteomes" id="UP001152803">
    <property type="component" value="Unassembled WGS sequence"/>
</dbReference>
<feature type="coiled-coil region" evidence="1">
    <location>
        <begin position="4"/>
        <end position="31"/>
    </location>
</feature>
<sequence length="72" mass="8324">MAMSTELDKAMKDYEVACAELKEELSGLSDRLGTLSQYQRSLLTTNTLLMSWMQNAEKLWKHRRETRPVSDS</sequence>
<comment type="caution">
    <text evidence="2">The sequence shown here is derived from an EMBL/GenBank/DDBJ whole genome shotgun (WGS) entry which is preliminary data.</text>
</comment>
<reference evidence="2" key="1">
    <citation type="journal article" date="2023" name="Science">
        <title>Genome structures resolve the early diversification of teleost fishes.</title>
        <authorList>
            <person name="Parey E."/>
            <person name="Louis A."/>
            <person name="Montfort J."/>
            <person name="Bouchez O."/>
            <person name="Roques C."/>
            <person name="Iampietro C."/>
            <person name="Lluch J."/>
            <person name="Castinel A."/>
            <person name="Donnadieu C."/>
            <person name="Desvignes T."/>
            <person name="Floi Bucao C."/>
            <person name="Jouanno E."/>
            <person name="Wen M."/>
            <person name="Mejri S."/>
            <person name="Dirks R."/>
            <person name="Jansen H."/>
            <person name="Henkel C."/>
            <person name="Chen W.J."/>
            <person name="Zahm M."/>
            <person name="Cabau C."/>
            <person name="Klopp C."/>
            <person name="Thompson A.W."/>
            <person name="Robinson-Rechavi M."/>
            <person name="Braasch I."/>
            <person name="Lecointre G."/>
            <person name="Bobe J."/>
            <person name="Postlethwait J.H."/>
            <person name="Berthelot C."/>
            <person name="Roest Crollius H."/>
            <person name="Guiguen Y."/>
        </authorList>
    </citation>
    <scope>NUCLEOTIDE SEQUENCE</scope>
    <source>
        <strain evidence="2">Concon-B</strain>
    </source>
</reference>
<gene>
    <name evidence="2" type="ORF">COCON_G00005390</name>
</gene>
<proteinExistence type="predicted"/>